<comment type="pathway">
    <text evidence="2">Amino-acid degradation; L-proline degradation into L-glutamate; L-glutamate from L-proline: step 1/2.</text>
</comment>
<dbReference type="PANTHER" id="PTHR13914:SF0">
    <property type="entry name" value="PROLINE DEHYDROGENASE 1, MITOCHONDRIAL"/>
    <property type="match status" value="1"/>
</dbReference>
<evidence type="ECO:0000259" key="10">
    <source>
        <dbReference type="Pfam" id="PF01619"/>
    </source>
</evidence>
<dbReference type="GO" id="GO:0006560">
    <property type="term" value="P:proline metabolic process"/>
    <property type="evidence" value="ECO:0007669"/>
    <property type="project" value="UniProtKB-KW"/>
</dbReference>
<evidence type="ECO:0000256" key="3">
    <source>
        <dbReference type="ARBA" id="ARBA00012695"/>
    </source>
</evidence>
<evidence type="ECO:0000256" key="1">
    <source>
        <dbReference type="ARBA" id="ARBA00001974"/>
    </source>
</evidence>
<protein>
    <recommendedName>
        <fullName evidence="3">proline dehydrogenase</fullName>
        <ecNumber evidence="3">1.5.5.2</ecNumber>
    </recommendedName>
</protein>
<keyword evidence="7" id="KW-0560">Oxidoreductase</keyword>
<dbReference type="PIRSF" id="PIRSF000196">
    <property type="entry name" value="Pro_dehydrog"/>
    <property type="match status" value="1"/>
</dbReference>
<dbReference type="InterPro" id="IPR015659">
    <property type="entry name" value="Proline_oxidase"/>
</dbReference>
<keyword evidence="5" id="KW-0547">Nucleotide-binding</keyword>
<comment type="cofactor">
    <cofactor evidence="1">
        <name>FAD</name>
        <dbReference type="ChEBI" id="CHEBI:57692"/>
    </cofactor>
</comment>
<dbReference type="PANTHER" id="PTHR13914">
    <property type="entry name" value="PROLINE OXIDASE"/>
    <property type="match status" value="1"/>
</dbReference>
<dbReference type="EMBL" id="JBHTAR010000011">
    <property type="protein sequence ID" value="MFC7201180.1"/>
    <property type="molecule type" value="Genomic_DNA"/>
</dbReference>
<keyword evidence="6" id="KW-0274">FAD</keyword>
<keyword evidence="4" id="KW-0285">Flavoprotein</keyword>
<name>A0ABD5Z7H7_9EURY</name>
<dbReference type="InterPro" id="IPR008219">
    <property type="entry name" value="PRODH_bac_arc"/>
</dbReference>
<keyword evidence="8" id="KW-0642">Proline metabolism</keyword>
<evidence type="ECO:0000313" key="11">
    <source>
        <dbReference type="EMBL" id="MFC7201180.1"/>
    </source>
</evidence>
<evidence type="ECO:0000256" key="4">
    <source>
        <dbReference type="ARBA" id="ARBA00022630"/>
    </source>
</evidence>
<evidence type="ECO:0000256" key="8">
    <source>
        <dbReference type="ARBA" id="ARBA00023062"/>
    </source>
</evidence>
<accession>A0ABD5Z7H7</accession>
<dbReference type="AlphaFoldDB" id="A0ABD5Z7H7"/>
<comment type="catalytic activity">
    <reaction evidence="9">
        <text>L-proline + a quinone = (S)-1-pyrroline-5-carboxylate + a quinol + H(+)</text>
        <dbReference type="Rhea" id="RHEA:23784"/>
        <dbReference type="ChEBI" id="CHEBI:15378"/>
        <dbReference type="ChEBI" id="CHEBI:17388"/>
        <dbReference type="ChEBI" id="CHEBI:24646"/>
        <dbReference type="ChEBI" id="CHEBI:60039"/>
        <dbReference type="ChEBI" id="CHEBI:132124"/>
        <dbReference type="EC" id="1.5.5.2"/>
    </reaction>
</comment>
<dbReference type="Proteomes" id="UP001596447">
    <property type="component" value="Unassembled WGS sequence"/>
</dbReference>
<evidence type="ECO:0000256" key="2">
    <source>
        <dbReference type="ARBA" id="ARBA00004739"/>
    </source>
</evidence>
<evidence type="ECO:0000256" key="5">
    <source>
        <dbReference type="ARBA" id="ARBA00022741"/>
    </source>
</evidence>
<dbReference type="EC" id="1.5.5.2" evidence="3"/>
<dbReference type="Gene3D" id="3.20.20.220">
    <property type="match status" value="1"/>
</dbReference>
<gene>
    <name evidence="11" type="ORF">ACFQJ9_17490</name>
</gene>
<organism evidence="11 12">
    <name type="scientific">Halospeciosus flavus</name>
    <dbReference type="NCBI Taxonomy" id="3032283"/>
    <lineage>
        <taxon>Archaea</taxon>
        <taxon>Methanobacteriati</taxon>
        <taxon>Methanobacteriota</taxon>
        <taxon>Stenosarchaea group</taxon>
        <taxon>Halobacteria</taxon>
        <taxon>Halobacteriales</taxon>
        <taxon>Halobacteriaceae</taxon>
        <taxon>Halospeciosus</taxon>
    </lineage>
</organism>
<reference evidence="11 12" key="1">
    <citation type="journal article" date="2019" name="Int. J. Syst. Evol. Microbiol.">
        <title>The Global Catalogue of Microorganisms (GCM) 10K type strain sequencing project: providing services to taxonomists for standard genome sequencing and annotation.</title>
        <authorList>
            <consortium name="The Broad Institute Genomics Platform"/>
            <consortium name="The Broad Institute Genome Sequencing Center for Infectious Disease"/>
            <person name="Wu L."/>
            <person name="Ma J."/>
        </authorList>
    </citation>
    <scope>NUCLEOTIDE SEQUENCE [LARGE SCALE GENOMIC DNA]</scope>
    <source>
        <strain evidence="11 12">XZGYJ-43</strain>
    </source>
</reference>
<evidence type="ECO:0000313" key="12">
    <source>
        <dbReference type="Proteomes" id="UP001596447"/>
    </source>
</evidence>
<evidence type="ECO:0000256" key="9">
    <source>
        <dbReference type="ARBA" id="ARBA00048779"/>
    </source>
</evidence>
<evidence type="ECO:0000256" key="7">
    <source>
        <dbReference type="ARBA" id="ARBA00023002"/>
    </source>
</evidence>
<dbReference type="InterPro" id="IPR029041">
    <property type="entry name" value="FAD-linked_oxidoreductase-like"/>
</dbReference>
<dbReference type="InterPro" id="IPR002872">
    <property type="entry name" value="Proline_DH_dom"/>
</dbReference>
<sequence>MIPPIANNFVAGESADGALDHVADRNARGVGGIVNLLGEHYDERPPADADADVYCDLVEKIDARGLDASVSVKPSQIGIDLGDGVFEDNLERIVDAGKDHEVFVWVDMEDHTTTDVTLDAVVENARRYPNGVGVAIQANLRRTEGDLRRLASEPVHVRLVKGAYDEPAEVAYTDKADVNAAYKDDLELLFREFDDGVAVGSHDPEMIDYATDLYEEYGTPFEIQMLMGVRDEAQEELAAEGYEVNQYVPYGGKWFLYFWRRIRERKQNALFALRAVLGV</sequence>
<dbReference type="SUPFAM" id="SSF51730">
    <property type="entry name" value="FAD-linked oxidoreductase"/>
    <property type="match status" value="1"/>
</dbReference>
<feature type="domain" description="Proline dehydrogenase" evidence="10">
    <location>
        <begin position="19"/>
        <end position="271"/>
    </location>
</feature>
<comment type="caution">
    <text evidence="11">The sequence shown here is derived from an EMBL/GenBank/DDBJ whole genome shotgun (WGS) entry which is preliminary data.</text>
</comment>
<keyword evidence="12" id="KW-1185">Reference proteome</keyword>
<dbReference type="Pfam" id="PF01619">
    <property type="entry name" value="Pro_dh"/>
    <property type="match status" value="1"/>
</dbReference>
<dbReference type="GO" id="GO:0000166">
    <property type="term" value="F:nucleotide binding"/>
    <property type="evidence" value="ECO:0007669"/>
    <property type="project" value="UniProtKB-KW"/>
</dbReference>
<dbReference type="GO" id="GO:0004657">
    <property type="term" value="F:proline dehydrogenase activity"/>
    <property type="evidence" value="ECO:0007669"/>
    <property type="project" value="UniProtKB-EC"/>
</dbReference>
<evidence type="ECO:0000256" key="6">
    <source>
        <dbReference type="ARBA" id="ARBA00022827"/>
    </source>
</evidence>
<dbReference type="RefSeq" id="WP_279530121.1">
    <property type="nucleotide sequence ID" value="NZ_CP122312.1"/>
</dbReference>
<proteinExistence type="predicted"/>